<accession>A0A8J2SFC3</accession>
<dbReference type="Proteomes" id="UP000789595">
    <property type="component" value="Unassembled WGS sequence"/>
</dbReference>
<dbReference type="EMBL" id="CAKKNE010000002">
    <property type="protein sequence ID" value="CAH0368853.1"/>
    <property type="molecule type" value="Genomic_DNA"/>
</dbReference>
<proteinExistence type="predicted"/>
<protein>
    <submittedName>
        <fullName evidence="1">Uncharacterized protein</fullName>
    </submittedName>
</protein>
<comment type="caution">
    <text evidence="1">The sequence shown here is derived from an EMBL/GenBank/DDBJ whole genome shotgun (WGS) entry which is preliminary data.</text>
</comment>
<organism evidence="1 2">
    <name type="scientific">Pelagomonas calceolata</name>
    <dbReference type="NCBI Taxonomy" id="35677"/>
    <lineage>
        <taxon>Eukaryota</taxon>
        <taxon>Sar</taxon>
        <taxon>Stramenopiles</taxon>
        <taxon>Ochrophyta</taxon>
        <taxon>Pelagophyceae</taxon>
        <taxon>Pelagomonadales</taxon>
        <taxon>Pelagomonadaceae</taxon>
        <taxon>Pelagomonas</taxon>
    </lineage>
</organism>
<name>A0A8J2SFC3_9STRA</name>
<reference evidence="1" key="1">
    <citation type="submission" date="2021-11" db="EMBL/GenBank/DDBJ databases">
        <authorList>
            <consortium name="Genoscope - CEA"/>
            <person name="William W."/>
        </authorList>
    </citation>
    <scope>NUCLEOTIDE SEQUENCE</scope>
</reference>
<keyword evidence="2" id="KW-1185">Reference proteome</keyword>
<evidence type="ECO:0000313" key="1">
    <source>
        <dbReference type="EMBL" id="CAH0368853.1"/>
    </source>
</evidence>
<sequence length="109" mass="11652">MSRRAALGAKSSLVVAHGGETVYTGRIEVLVKSQVVAFAYTWTRFSLVPASESSRARCATARRLAGIAAVSRVWHGKAGVIGAILRAHTGAIGRESRRPRTIPGYSEMD</sequence>
<evidence type="ECO:0000313" key="2">
    <source>
        <dbReference type="Proteomes" id="UP000789595"/>
    </source>
</evidence>
<dbReference type="AlphaFoldDB" id="A0A8J2SFC3"/>
<gene>
    <name evidence="1" type="ORF">PECAL_2P19470</name>
</gene>